<organism evidence="1">
    <name type="scientific">marine metagenome</name>
    <dbReference type="NCBI Taxonomy" id="408172"/>
    <lineage>
        <taxon>unclassified sequences</taxon>
        <taxon>metagenomes</taxon>
        <taxon>ecological metagenomes</taxon>
    </lineage>
</organism>
<name>A0A382W5X5_9ZZZZ</name>
<gene>
    <name evidence="1" type="ORF">METZ01_LOCUS406918</name>
</gene>
<proteinExistence type="predicted"/>
<feature type="non-terminal residue" evidence="1">
    <location>
        <position position="47"/>
    </location>
</feature>
<reference evidence="1" key="1">
    <citation type="submission" date="2018-05" db="EMBL/GenBank/DDBJ databases">
        <authorList>
            <person name="Lanie J.A."/>
            <person name="Ng W.-L."/>
            <person name="Kazmierczak K.M."/>
            <person name="Andrzejewski T.M."/>
            <person name="Davidsen T.M."/>
            <person name="Wayne K.J."/>
            <person name="Tettelin H."/>
            <person name="Glass J.I."/>
            <person name="Rusch D."/>
            <person name="Podicherti R."/>
            <person name="Tsui H.-C.T."/>
            <person name="Winkler M.E."/>
        </authorList>
    </citation>
    <scope>NUCLEOTIDE SEQUENCE</scope>
</reference>
<dbReference type="AlphaFoldDB" id="A0A382W5X5"/>
<sequence>MTEVLFPLLIPISIFSNLGELFLSTFKIPFSPFSVTIETVGTRIFSS</sequence>
<accession>A0A382W5X5</accession>
<dbReference type="EMBL" id="UINC01157205">
    <property type="protein sequence ID" value="SVD54064.1"/>
    <property type="molecule type" value="Genomic_DNA"/>
</dbReference>
<evidence type="ECO:0000313" key="1">
    <source>
        <dbReference type="EMBL" id="SVD54064.1"/>
    </source>
</evidence>
<protein>
    <submittedName>
        <fullName evidence="1">Uncharacterized protein</fullName>
    </submittedName>
</protein>